<dbReference type="InterPro" id="IPR036179">
    <property type="entry name" value="Ig-like_dom_sf"/>
</dbReference>
<organism evidence="2 3">
    <name type="scientific">Chiloscyllium punctatum</name>
    <name type="common">Brownbanded bambooshark</name>
    <name type="synonym">Hemiscyllium punctatum</name>
    <dbReference type="NCBI Taxonomy" id="137246"/>
    <lineage>
        <taxon>Eukaryota</taxon>
        <taxon>Metazoa</taxon>
        <taxon>Chordata</taxon>
        <taxon>Craniata</taxon>
        <taxon>Vertebrata</taxon>
        <taxon>Chondrichthyes</taxon>
        <taxon>Elasmobranchii</taxon>
        <taxon>Galeomorphii</taxon>
        <taxon>Galeoidea</taxon>
        <taxon>Orectolobiformes</taxon>
        <taxon>Hemiscylliidae</taxon>
        <taxon>Chiloscyllium</taxon>
    </lineage>
</organism>
<dbReference type="SUPFAM" id="SSF48726">
    <property type="entry name" value="Immunoglobulin"/>
    <property type="match status" value="1"/>
</dbReference>
<sequence>MVTGTAETPSTPTLYGLVSSCQKHNTNGSVVFGCLVMDYSPDVIKRVPAEHRNTMSQCHLDTRKEASETGD</sequence>
<dbReference type="Proteomes" id="UP000287033">
    <property type="component" value="Unassembled WGS sequence"/>
</dbReference>
<comment type="caution">
    <text evidence="2">The sequence shown here is derived from an EMBL/GenBank/DDBJ whole genome shotgun (WGS) entry which is preliminary data.</text>
</comment>
<gene>
    <name evidence="2" type="ORF">chiPu_0019584</name>
</gene>
<dbReference type="AlphaFoldDB" id="A0A401RSK5"/>
<keyword evidence="3" id="KW-1185">Reference proteome</keyword>
<evidence type="ECO:0000313" key="2">
    <source>
        <dbReference type="EMBL" id="GCC21117.1"/>
    </source>
</evidence>
<evidence type="ECO:0000313" key="3">
    <source>
        <dbReference type="Proteomes" id="UP000287033"/>
    </source>
</evidence>
<dbReference type="EMBL" id="BEZZ01002062">
    <property type="protein sequence ID" value="GCC21117.1"/>
    <property type="molecule type" value="Genomic_DNA"/>
</dbReference>
<accession>A0A401RSK5</accession>
<protein>
    <submittedName>
        <fullName evidence="2">Uncharacterized protein</fullName>
    </submittedName>
</protein>
<feature type="region of interest" description="Disordered" evidence="1">
    <location>
        <begin position="51"/>
        <end position="71"/>
    </location>
</feature>
<name>A0A401RSK5_CHIPU</name>
<feature type="compositionally biased region" description="Basic and acidic residues" evidence="1">
    <location>
        <begin position="60"/>
        <end position="71"/>
    </location>
</feature>
<proteinExistence type="predicted"/>
<evidence type="ECO:0000256" key="1">
    <source>
        <dbReference type="SAM" id="MobiDB-lite"/>
    </source>
</evidence>
<reference evidence="2 3" key="1">
    <citation type="journal article" date="2018" name="Nat. Ecol. Evol.">
        <title>Shark genomes provide insights into elasmobranch evolution and the origin of vertebrates.</title>
        <authorList>
            <person name="Hara Y"/>
            <person name="Yamaguchi K"/>
            <person name="Onimaru K"/>
            <person name="Kadota M"/>
            <person name="Koyanagi M"/>
            <person name="Keeley SD"/>
            <person name="Tatsumi K"/>
            <person name="Tanaka K"/>
            <person name="Motone F"/>
            <person name="Kageyama Y"/>
            <person name="Nozu R"/>
            <person name="Adachi N"/>
            <person name="Nishimura O"/>
            <person name="Nakagawa R"/>
            <person name="Tanegashima C"/>
            <person name="Kiyatake I"/>
            <person name="Matsumoto R"/>
            <person name="Murakumo K"/>
            <person name="Nishida K"/>
            <person name="Terakita A"/>
            <person name="Kuratani S"/>
            <person name="Sato K"/>
            <person name="Hyodo S Kuraku.S."/>
        </authorList>
    </citation>
    <scope>NUCLEOTIDE SEQUENCE [LARGE SCALE GENOMIC DNA]</scope>
</reference>